<comment type="caution">
    <text evidence="2">The sequence shown here is derived from an EMBL/GenBank/DDBJ whole genome shotgun (WGS) entry which is preliminary data.</text>
</comment>
<evidence type="ECO:0000313" key="3">
    <source>
        <dbReference type="Proteomes" id="UP001269267"/>
    </source>
</evidence>
<proteinExistence type="predicted"/>
<evidence type="ECO:0000256" key="1">
    <source>
        <dbReference type="SAM" id="SignalP"/>
    </source>
</evidence>
<dbReference type="EMBL" id="JARWAI010000002">
    <property type="protein sequence ID" value="MDR5874082.1"/>
    <property type="molecule type" value="Genomic_DNA"/>
</dbReference>
<dbReference type="Proteomes" id="UP001269267">
    <property type="component" value="Unassembled WGS sequence"/>
</dbReference>
<evidence type="ECO:0000313" key="2">
    <source>
        <dbReference type="EMBL" id="MDR5874082.1"/>
    </source>
</evidence>
<reference evidence="2 3" key="1">
    <citation type="submission" date="2023-04" db="EMBL/GenBank/DDBJ databases">
        <title>A long-awaited taxogenomic arrangement of the family Halomonadaceae.</title>
        <authorList>
            <person name="De La Haba R."/>
            <person name="Chuvochina M."/>
            <person name="Wittouck S."/>
            <person name="Arahal D.R."/>
            <person name="Sanchez-Porro C."/>
            <person name="Hugenholtz P."/>
            <person name="Ventosa A."/>
        </authorList>
    </citation>
    <scope>NUCLEOTIDE SEQUENCE [LARGE SCALE GENOMIC DNA]</scope>
    <source>
        <strain evidence="2 3">DSM 18042</strain>
    </source>
</reference>
<evidence type="ECO:0008006" key="4">
    <source>
        <dbReference type="Google" id="ProtNLM"/>
    </source>
</evidence>
<name>A0ABU1G9B8_9GAMM</name>
<protein>
    <recommendedName>
        <fullName evidence="4">Molybdopterin-binding oxidoreductase</fullName>
    </recommendedName>
</protein>
<organism evidence="2 3">
    <name type="scientific">Vreelandella gomseomensis</name>
    <dbReference type="NCBI Taxonomy" id="370766"/>
    <lineage>
        <taxon>Bacteria</taxon>
        <taxon>Pseudomonadati</taxon>
        <taxon>Pseudomonadota</taxon>
        <taxon>Gammaproteobacteria</taxon>
        <taxon>Oceanospirillales</taxon>
        <taxon>Halomonadaceae</taxon>
        <taxon>Vreelandella</taxon>
    </lineage>
</organism>
<dbReference type="InterPro" id="IPR036374">
    <property type="entry name" value="OxRdtase_Mopterin-bd_sf"/>
</dbReference>
<accession>A0ABU1G9B8</accession>
<keyword evidence="3" id="KW-1185">Reference proteome</keyword>
<sequence>MRSCPWRSWVLGMGFCVLLIPTASMAETLRLIDGDDVEAISIEQLRQQSNHQFELFDPYQGESVTMRGMPFKDFLTRHFGRVPAMLRFTAWDGYRVTLDGWEDASWYLVTIENDQPLTLRSRGPVRLVERDYANRDVNNLREFNNWIWMIRSIEAVGSP</sequence>
<gene>
    <name evidence="2" type="ORF">QC815_04025</name>
</gene>
<feature type="signal peptide" evidence="1">
    <location>
        <begin position="1"/>
        <end position="26"/>
    </location>
</feature>
<feature type="chain" id="PRO_5046824794" description="Molybdopterin-binding oxidoreductase" evidence="1">
    <location>
        <begin position="27"/>
        <end position="159"/>
    </location>
</feature>
<dbReference type="SUPFAM" id="SSF56524">
    <property type="entry name" value="Oxidoreductase molybdopterin-binding domain"/>
    <property type="match status" value="1"/>
</dbReference>
<dbReference type="RefSeq" id="WP_309767047.1">
    <property type="nucleotide sequence ID" value="NZ_JARWAI010000002.1"/>
</dbReference>
<keyword evidence="1" id="KW-0732">Signal</keyword>